<gene>
    <name evidence="2" type="ORF">KJ970_11780</name>
</gene>
<feature type="domain" description="DAGKc" evidence="1">
    <location>
        <begin position="1"/>
        <end position="142"/>
    </location>
</feature>
<comment type="caution">
    <text evidence="2">The sequence shown here is derived from an EMBL/GenBank/DDBJ whole genome shotgun (WGS) entry which is preliminary data.</text>
</comment>
<dbReference type="SUPFAM" id="SSF111331">
    <property type="entry name" value="NAD kinase/diacylglycerol kinase-like"/>
    <property type="match status" value="1"/>
</dbReference>
<dbReference type="InterPro" id="IPR016064">
    <property type="entry name" value="NAD/diacylglycerol_kinase_sf"/>
</dbReference>
<evidence type="ECO:0000313" key="3">
    <source>
        <dbReference type="Proteomes" id="UP000777784"/>
    </source>
</evidence>
<sequence length="334" mass="37035">MKTERIDIIATTISGSIQDWKKVERIVPLFRDQGFDNVQLHEVDTHKAAREKTSQILTEGGRIPISAGGSGTFRNVLEGCIDSGIALSEIRLGFLRKGSADLIGKVLDMPDKIEEAVRVFAESIERRSTLPCDVLLAESVEGNVTSIHFVGYGGAEIFGRIPYYTENRYIKWYKGILSQFFGDLGPFTTGMILSLGERLSKGPFGGQGRWKIHVDGHDVAEDRYQALIILNGYLGPELSFTSDPLGSGHFHLFAMRDIGIRKLPQQATRARSGKIMEDPEAWGMQSYLIRNCLELSPSKPKPFPANIDGSTMICHRGLRVRIVDRVPLISRSGS</sequence>
<protein>
    <recommendedName>
        <fullName evidence="1">DAGKc domain-containing protein</fullName>
    </recommendedName>
</protein>
<evidence type="ECO:0000313" key="2">
    <source>
        <dbReference type="EMBL" id="MBU2691598.1"/>
    </source>
</evidence>
<dbReference type="Gene3D" id="2.60.200.40">
    <property type="match status" value="1"/>
</dbReference>
<dbReference type="Proteomes" id="UP000777784">
    <property type="component" value="Unassembled WGS sequence"/>
</dbReference>
<reference evidence="2" key="1">
    <citation type="submission" date="2021-05" db="EMBL/GenBank/DDBJ databases">
        <title>Energy efficiency and biological interactions define the core microbiome of deep oligotrophic groundwater.</title>
        <authorList>
            <person name="Mehrshad M."/>
            <person name="Lopez-Fernandez M."/>
            <person name="Bell E."/>
            <person name="Bernier-Latmani R."/>
            <person name="Bertilsson S."/>
            <person name="Dopson M."/>
        </authorList>
    </citation>
    <scope>NUCLEOTIDE SEQUENCE</scope>
    <source>
        <strain evidence="2">Modern_marine.mb.64</strain>
    </source>
</reference>
<dbReference type="EMBL" id="JAHJDP010000066">
    <property type="protein sequence ID" value="MBU2691598.1"/>
    <property type="molecule type" value="Genomic_DNA"/>
</dbReference>
<organism evidence="2 3">
    <name type="scientific">Eiseniibacteriota bacterium</name>
    <dbReference type="NCBI Taxonomy" id="2212470"/>
    <lineage>
        <taxon>Bacteria</taxon>
        <taxon>Candidatus Eiseniibacteriota</taxon>
    </lineage>
</organism>
<name>A0A948WD77_UNCEI</name>
<dbReference type="Gene3D" id="3.40.50.10330">
    <property type="entry name" value="Probable inorganic polyphosphate/atp-NAD kinase, domain 1"/>
    <property type="match status" value="1"/>
</dbReference>
<evidence type="ECO:0000259" key="1">
    <source>
        <dbReference type="PROSITE" id="PS50146"/>
    </source>
</evidence>
<proteinExistence type="predicted"/>
<dbReference type="InterPro" id="IPR017438">
    <property type="entry name" value="ATP-NAD_kinase_N"/>
</dbReference>
<dbReference type="InterPro" id="IPR001206">
    <property type="entry name" value="Diacylglycerol_kinase_cat_dom"/>
</dbReference>
<dbReference type="Pfam" id="PF00781">
    <property type="entry name" value="DAGK_cat"/>
    <property type="match status" value="1"/>
</dbReference>
<dbReference type="PROSITE" id="PS50146">
    <property type="entry name" value="DAGK"/>
    <property type="match status" value="1"/>
</dbReference>
<dbReference type="GO" id="GO:0016301">
    <property type="term" value="F:kinase activity"/>
    <property type="evidence" value="ECO:0007669"/>
    <property type="project" value="InterPro"/>
</dbReference>
<dbReference type="AlphaFoldDB" id="A0A948WD77"/>
<accession>A0A948WD77</accession>